<evidence type="ECO:0000259" key="12">
    <source>
        <dbReference type="PROSITE" id="PS51721"/>
    </source>
</evidence>
<evidence type="ECO:0000256" key="4">
    <source>
        <dbReference type="ARBA" id="ARBA00022730"/>
    </source>
</evidence>
<accession>A0AA95NDG1</accession>
<feature type="binding site" evidence="10">
    <location>
        <position position="308"/>
    </location>
    <ligand>
        <name>Zn(2+)</name>
        <dbReference type="ChEBI" id="CHEBI:29105"/>
    </ligand>
</feature>
<feature type="binding site" evidence="10">
    <location>
        <position position="302"/>
    </location>
    <ligand>
        <name>Zn(2+)</name>
        <dbReference type="ChEBI" id="CHEBI:29105"/>
    </ligand>
</feature>
<dbReference type="HAMAP" id="MF_01820">
    <property type="entry name" value="GTPase_RsgA"/>
    <property type="match status" value="1"/>
</dbReference>
<feature type="binding site" evidence="10">
    <location>
        <begin position="214"/>
        <end position="222"/>
    </location>
    <ligand>
        <name>GTP</name>
        <dbReference type="ChEBI" id="CHEBI:37565"/>
    </ligand>
</feature>
<evidence type="ECO:0000256" key="10">
    <source>
        <dbReference type="HAMAP-Rule" id="MF_01820"/>
    </source>
</evidence>
<comment type="similarity">
    <text evidence="10">Belongs to the TRAFAC class YlqF/YawG GTPase family. RsgA subfamily.</text>
</comment>
<dbReference type="EC" id="3.6.1.-" evidence="10"/>
<dbReference type="GO" id="GO:0046872">
    <property type="term" value="F:metal ion binding"/>
    <property type="evidence" value="ECO:0007669"/>
    <property type="project" value="UniProtKB-KW"/>
</dbReference>
<keyword evidence="2 10" id="KW-0690">Ribosome biogenesis</keyword>
<proteinExistence type="inferred from homology"/>
<evidence type="ECO:0000313" key="13">
    <source>
        <dbReference type="EMBL" id="WIT12145.1"/>
    </source>
</evidence>
<comment type="cofactor">
    <cofactor evidence="10">
        <name>Zn(2+)</name>
        <dbReference type="ChEBI" id="CHEBI:29105"/>
    </cofactor>
    <text evidence="10">Binds 1 zinc ion per subunit.</text>
</comment>
<keyword evidence="4 10" id="KW-0699">rRNA-binding</keyword>
<evidence type="ECO:0000256" key="8">
    <source>
        <dbReference type="ARBA" id="ARBA00022884"/>
    </source>
</evidence>
<dbReference type="NCBIfam" id="TIGR00157">
    <property type="entry name" value="ribosome small subunit-dependent GTPase A"/>
    <property type="match status" value="1"/>
</dbReference>
<reference evidence="13" key="1">
    <citation type="submission" date="2023-01" db="EMBL/GenBank/DDBJ databases">
        <title>Whole genome sequence of Paucibacter sp. S2-9 isolated from pond sediment.</title>
        <authorList>
            <person name="Jung J.Y."/>
        </authorList>
    </citation>
    <scope>NUCLEOTIDE SEQUENCE</scope>
    <source>
        <strain evidence="13">S2-9</strain>
    </source>
</reference>
<feature type="binding site" evidence="10">
    <location>
        <position position="295"/>
    </location>
    <ligand>
        <name>Zn(2+)</name>
        <dbReference type="ChEBI" id="CHEBI:29105"/>
    </ligand>
</feature>
<comment type="function">
    <text evidence="10">One of several proteins that assist in the late maturation steps of the functional core of the 30S ribosomal subunit. Helps release RbfA from mature subunits. May play a role in the assembly of ribosomal proteins into the subunit. Circularly permuted GTPase that catalyzes slow GTP hydrolysis, GTPase activity is stimulated by the 30S ribosomal subunit.</text>
</comment>
<evidence type="ECO:0000256" key="5">
    <source>
        <dbReference type="ARBA" id="ARBA00022741"/>
    </source>
</evidence>
<dbReference type="GO" id="GO:0019843">
    <property type="term" value="F:rRNA binding"/>
    <property type="evidence" value="ECO:0007669"/>
    <property type="project" value="UniProtKB-KW"/>
</dbReference>
<keyword evidence="7 10" id="KW-0862">Zinc</keyword>
<keyword evidence="8 10" id="KW-0694">RNA-binding</keyword>
<evidence type="ECO:0000256" key="1">
    <source>
        <dbReference type="ARBA" id="ARBA00022490"/>
    </source>
</evidence>
<dbReference type="InterPro" id="IPR030378">
    <property type="entry name" value="G_CP_dom"/>
</dbReference>
<dbReference type="RefSeq" id="WP_285233238.1">
    <property type="nucleotide sequence ID" value="NZ_CP116346.1"/>
</dbReference>
<feature type="binding site" evidence="10">
    <location>
        <begin position="157"/>
        <end position="160"/>
    </location>
    <ligand>
        <name>GTP</name>
        <dbReference type="ChEBI" id="CHEBI:37565"/>
    </ligand>
</feature>
<keyword evidence="14" id="KW-1185">Reference proteome</keyword>
<dbReference type="GO" id="GO:0005737">
    <property type="term" value="C:cytoplasm"/>
    <property type="evidence" value="ECO:0007669"/>
    <property type="project" value="UniProtKB-SubCell"/>
</dbReference>
<dbReference type="SUPFAM" id="SSF52540">
    <property type="entry name" value="P-loop containing nucleoside triphosphate hydrolases"/>
    <property type="match status" value="1"/>
</dbReference>
<feature type="domain" description="EngC GTPase" evidence="11">
    <location>
        <begin position="118"/>
        <end position="270"/>
    </location>
</feature>
<dbReference type="PANTHER" id="PTHR32120">
    <property type="entry name" value="SMALL RIBOSOMAL SUBUNIT BIOGENESIS GTPASE RSGA"/>
    <property type="match status" value="1"/>
</dbReference>
<dbReference type="CDD" id="cd01854">
    <property type="entry name" value="YjeQ_EngC"/>
    <property type="match status" value="1"/>
</dbReference>
<evidence type="ECO:0000256" key="6">
    <source>
        <dbReference type="ARBA" id="ARBA00022801"/>
    </source>
</evidence>
<evidence type="ECO:0000256" key="9">
    <source>
        <dbReference type="ARBA" id="ARBA00023134"/>
    </source>
</evidence>
<protein>
    <recommendedName>
        <fullName evidence="10">Small ribosomal subunit biogenesis GTPase RsgA</fullName>
        <ecNumber evidence="10">3.6.1.-</ecNumber>
    </recommendedName>
</protein>
<keyword evidence="6 10" id="KW-0378">Hydrolase</keyword>
<dbReference type="Gene3D" id="1.10.40.50">
    <property type="entry name" value="Probable gtpase engc, domain 3"/>
    <property type="match status" value="1"/>
</dbReference>
<evidence type="ECO:0000259" key="11">
    <source>
        <dbReference type="PROSITE" id="PS50936"/>
    </source>
</evidence>
<feature type="domain" description="CP-type G" evidence="12">
    <location>
        <begin position="109"/>
        <end position="272"/>
    </location>
</feature>
<dbReference type="EMBL" id="CP116346">
    <property type="protein sequence ID" value="WIT12145.1"/>
    <property type="molecule type" value="Genomic_DNA"/>
</dbReference>
<dbReference type="GO" id="GO:0003924">
    <property type="term" value="F:GTPase activity"/>
    <property type="evidence" value="ECO:0007669"/>
    <property type="project" value="UniProtKB-UniRule"/>
</dbReference>
<evidence type="ECO:0000256" key="3">
    <source>
        <dbReference type="ARBA" id="ARBA00022723"/>
    </source>
</evidence>
<comment type="subunit">
    <text evidence="10">Monomer. Associates with 30S ribosomal subunit, binds 16S rRNA.</text>
</comment>
<dbReference type="KEGG" id="pais:PFX98_00645"/>
<dbReference type="Proteomes" id="UP001177769">
    <property type="component" value="Chromosome"/>
</dbReference>
<dbReference type="PROSITE" id="PS51721">
    <property type="entry name" value="G_CP"/>
    <property type="match status" value="1"/>
</dbReference>
<dbReference type="AlphaFoldDB" id="A0AA95NDG1"/>
<dbReference type="GO" id="GO:0042274">
    <property type="term" value="P:ribosomal small subunit biogenesis"/>
    <property type="evidence" value="ECO:0007669"/>
    <property type="project" value="UniProtKB-UniRule"/>
</dbReference>
<keyword evidence="3 10" id="KW-0479">Metal-binding</keyword>
<gene>
    <name evidence="10 13" type="primary">rsgA</name>
    <name evidence="13" type="ORF">PFX98_00645</name>
</gene>
<dbReference type="InterPro" id="IPR004881">
    <property type="entry name" value="Ribosome_biogen_GTPase_RsgA"/>
</dbReference>
<dbReference type="GO" id="GO:0005525">
    <property type="term" value="F:GTP binding"/>
    <property type="evidence" value="ECO:0007669"/>
    <property type="project" value="UniProtKB-UniRule"/>
</dbReference>
<keyword evidence="1 10" id="KW-0963">Cytoplasm</keyword>
<evidence type="ECO:0000313" key="14">
    <source>
        <dbReference type="Proteomes" id="UP001177769"/>
    </source>
</evidence>
<organism evidence="13 14">
    <name type="scientific">Paucibacter sediminis</name>
    <dbReference type="NCBI Taxonomy" id="3019553"/>
    <lineage>
        <taxon>Bacteria</taxon>
        <taxon>Pseudomonadati</taxon>
        <taxon>Pseudomonadota</taxon>
        <taxon>Betaproteobacteria</taxon>
        <taxon>Burkholderiales</taxon>
        <taxon>Sphaerotilaceae</taxon>
        <taxon>Roseateles</taxon>
    </lineage>
</organism>
<keyword evidence="9 10" id="KW-0342">GTP-binding</keyword>
<dbReference type="InterPro" id="IPR027417">
    <property type="entry name" value="P-loop_NTPase"/>
</dbReference>
<dbReference type="Gene3D" id="3.40.50.300">
    <property type="entry name" value="P-loop containing nucleotide triphosphate hydrolases"/>
    <property type="match status" value="1"/>
</dbReference>
<dbReference type="InterPro" id="IPR010914">
    <property type="entry name" value="RsgA_GTPase_dom"/>
</dbReference>
<keyword evidence="5 10" id="KW-0547">Nucleotide-binding</keyword>
<evidence type="ECO:0000256" key="7">
    <source>
        <dbReference type="ARBA" id="ARBA00022833"/>
    </source>
</evidence>
<feature type="binding site" evidence="10">
    <location>
        <position position="300"/>
    </location>
    <ligand>
        <name>Zn(2+)</name>
        <dbReference type="ChEBI" id="CHEBI:29105"/>
    </ligand>
</feature>
<dbReference type="PANTHER" id="PTHR32120:SF10">
    <property type="entry name" value="SMALL RIBOSOMAL SUBUNIT BIOGENESIS GTPASE RSGA"/>
    <property type="match status" value="1"/>
</dbReference>
<sequence>MLEATQQHLTLLQTLGLNHSLRSHLAGLDWPANTDAMRVVEVQRDRVQLLGAHQRACSARIAAELQQALRDEGQSLAVGDWVLAGPDAFGEHWVRAQAPRLNALTRRNPEGLRQTLVANVDTALLVMGLDHDFNLARLDRYLVLTHAAGIASVVVLSKADRCAQVQARLAEVQAHLRACREGPQAVLAVNGTQASARESLWPWLGAGQTLVLLGSSGAGKSTLTNSLCDAHLQGTGSVREDDSRGRHTTSVRSLHRAPCGACIIDTPGLRGLQLDVNQQELAEAFDDISGLAPQCRFRNCSHQDEPGCAVRDALSAARLKSYHKLQRELGREQRTPLQRQAQLSEWKSRSREARIRIRAKSGG</sequence>
<dbReference type="Pfam" id="PF03193">
    <property type="entry name" value="RsgA_GTPase"/>
    <property type="match status" value="1"/>
</dbReference>
<name>A0AA95NDG1_9BURK</name>
<evidence type="ECO:0000256" key="2">
    <source>
        <dbReference type="ARBA" id="ARBA00022517"/>
    </source>
</evidence>
<comment type="subcellular location">
    <subcellularLocation>
        <location evidence="10">Cytoplasm</location>
    </subcellularLocation>
</comment>
<dbReference type="PROSITE" id="PS50936">
    <property type="entry name" value="ENGC_GTPASE"/>
    <property type="match status" value="1"/>
</dbReference>